<keyword evidence="3" id="KW-1185">Reference proteome</keyword>
<dbReference type="GO" id="GO:0005524">
    <property type="term" value="F:ATP binding"/>
    <property type="evidence" value="ECO:0007669"/>
    <property type="project" value="InterPro"/>
</dbReference>
<gene>
    <name evidence="2" type="ORF">CYMTET_50635</name>
</gene>
<dbReference type="InterPro" id="IPR009080">
    <property type="entry name" value="tRNAsynth_Ia_anticodon-bd"/>
</dbReference>
<evidence type="ECO:0000313" key="3">
    <source>
        <dbReference type="Proteomes" id="UP001190700"/>
    </source>
</evidence>
<dbReference type="AlphaFoldDB" id="A0AAE0BMM5"/>
<dbReference type="GO" id="GO:0004817">
    <property type="term" value="F:cysteine-tRNA ligase activity"/>
    <property type="evidence" value="ECO:0007669"/>
    <property type="project" value="TreeGrafter"/>
</dbReference>
<protein>
    <recommendedName>
        <fullName evidence="1">Cysteinyl-tRNA ligase anticodon binding domain-containing protein</fullName>
    </recommendedName>
</protein>
<feature type="domain" description="Cysteinyl-tRNA ligase anticodon binding" evidence="1">
    <location>
        <begin position="117"/>
        <end position="160"/>
    </location>
</feature>
<dbReference type="GO" id="GO:0005737">
    <property type="term" value="C:cytoplasm"/>
    <property type="evidence" value="ECO:0007669"/>
    <property type="project" value="TreeGrafter"/>
</dbReference>
<name>A0AAE0BMM5_9CHLO</name>
<dbReference type="Gene3D" id="1.20.120.1910">
    <property type="entry name" value="Cysteine-tRNA ligase, C-terminal anti-codon recognition domain"/>
    <property type="match status" value="1"/>
</dbReference>
<dbReference type="PANTHER" id="PTHR10890:SF25">
    <property type="entry name" value="CYSTEINE--TRNA LIGASE, CHLOROPLASTIC_MITOCHONDRIAL"/>
    <property type="match status" value="1"/>
</dbReference>
<dbReference type="Proteomes" id="UP001190700">
    <property type="component" value="Unassembled WGS sequence"/>
</dbReference>
<sequence>TWQDAIAVVEDAASEEEPLTKDVQEAWAAVDGAMADDLNTPVVLATLSVPLKGMNDLLNTKAGRKAKDRQPRLRSYAALLTHVFKLMGLPGVDGASEVLSGLRGAALKRAGLTEEDVAQCIEDRKAARANKDYDAADEVRKNLEAKGITLMDTPQGTTWRPTPVIN</sequence>
<comment type="caution">
    <text evidence="2">The sequence shown here is derived from an EMBL/GenBank/DDBJ whole genome shotgun (WGS) entry which is preliminary data.</text>
</comment>
<accession>A0AAE0BMM5</accession>
<dbReference type="PANTHER" id="PTHR10890">
    <property type="entry name" value="CYSTEINYL-TRNA SYNTHETASE"/>
    <property type="match status" value="1"/>
</dbReference>
<proteinExistence type="predicted"/>
<reference evidence="2 3" key="1">
    <citation type="journal article" date="2015" name="Genome Biol. Evol.">
        <title>Comparative Genomics of a Bacterivorous Green Alga Reveals Evolutionary Causalities and Consequences of Phago-Mixotrophic Mode of Nutrition.</title>
        <authorList>
            <person name="Burns J.A."/>
            <person name="Paasch A."/>
            <person name="Narechania A."/>
            <person name="Kim E."/>
        </authorList>
    </citation>
    <scope>NUCLEOTIDE SEQUENCE [LARGE SCALE GENOMIC DNA]</scope>
    <source>
        <strain evidence="2 3">PLY_AMNH</strain>
    </source>
</reference>
<dbReference type="InterPro" id="IPR024909">
    <property type="entry name" value="Cys-tRNA/MSH_ligase"/>
</dbReference>
<dbReference type="SUPFAM" id="SSF47323">
    <property type="entry name" value="Anticodon-binding domain of a subclass of class I aminoacyl-tRNA synthetases"/>
    <property type="match status" value="1"/>
</dbReference>
<dbReference type="Pfam" id="PF23493">
    <property type="entry name" value="CysS_C"/>
    <property type="match status" value="1"/>
</dbReference>
<feature type="non-terminal residue" evidence="2">
    <location>
        <position position="1"/>
    </location>
</feature>
<organism evidence="2 3">
    <name type="scientific">Cymbomonas tetramitiformis</name>
    <dbReference type="NCBI Taxonomy" id="36881"/>
    <lineage>
        <taxon>Eukaryota</taxon>
        <taxon>Viridiplantae</taxon>
        <taxon>Chlorophyta</taxon>
        <taxon>Pyramimonadophyceae</taxon>
        <taxon>Pyramimonadales</taxon>
        <taxon>Pyramimonadaceae</taxon>
        <taxon>Cymbomonas</taxon>
    </lineage>
</organism>
<evidence type="ECO:0000313" key="2">
    <source>
        <dbReference type="EMBL" id="KAK3239443.1"/>
    </source>
</evidence>
<dbReference type="GO" id="GO:0006423">
    <property type="term" value="P:cysteinyl-tRNA aminoacylation"/>
    <property type="evidence" value="ECO:0007669"/>
    <property type="project" value="TreeGrafter"/>
</dbReference>
<evidence type="ECO:0000259" key="1">
    <source>
        <dbReference type="Pfam" id="PF23493"/>
    </source>
</evidence>
<dbReference type="EMBL" id="LGRX02033912">
    <property type="protein sequence ID" value="KAK3239443.1"/>
    <property type="molecule type" value="Genomic_DNA"/>
</dbReference>
<dbReference type="InterPro" id="IPR056411">
    <property type="entry name" value="CysS_C"/>
</dbReference>